<dbReference type="InterPro" id="IPR023378">
    <property type="entry name" value="YheA/YmcA-like_dom_sf"/>
</dbReference>
<dbReference type="Gene3D" id="1.20.1500.10">
    <property type="entry name" value="YheA/YmcA-like"/>
    <property type="match status" value="1"/>
</dbReference>
<dbReference type="EMBL" id="LSDC01000041">
    <property type="protein sequence ID" value="KXB61318.1"/>
    <property type="molecule type" value="Genomic_DNA"/>
</dbReference>
<dbReference type="Proteomes" id="UP000070355">
    <property type="component" value="Unassembled WGS sequence"/>
</dbReference>
<reference evidence="3" key="1">
    <citation type="submission" date="2016-01" db="EMBL/GenBank/DDBJ databases">
        <authorList>
            <person name="Mitreva M."/>
            <person name="Pepin K.H."/>
            <person name="Mihindukulasuriya K.A."/>
            <person name="Fulton R."/>
            <person name="Fronick C."/>
            <person name="O'Laughlin M."/>
            <person name="Miner T."/>
            <person name="Herter B."/>
            <person name="Rosa B.A."/>
            <person name="Cordes M."/>
            <person name="Tomlinson C."/>
            <person name="Wollam A."/>
            <person name="Palsikar V.B."/>
            <person name="Mardis E.R."/>
            <person name="Wilson R.K."/>
        </authorList>
    </citation>
    <scope>NUCLEOTIDE SEQUENCE [LARGE SCALE GENOMIC DNA]</scope>
    <source>
        <strain evidence="3">DNF01167</strain>
    </source>
</reference>
<protein>
    <recommendedName>
        <fullName evidence="1">UPF0342 protein HMPREF3186_00628</fullName>
    </recommendedName>
</protein>
<dbReference type="STRING" id="1379.HMPREF3186_00628"/>
<evidence type="ECO:0000313" key="2">
    <source>
        <dbReference type="EMBL" id="KXB61318.1"/>
    </source>
</evidence>
<evidence type="ECO:0000313" key="3">
    <source>
        <dbReference type="Proteomes" id="UP000070355"/>
    </source>
</evidence>
<dbReference type="InterPro" id="IPR010368">
    <property type="entry name" value="Com_YlbF"/>
</dbReference>
<name>A0A134A0U1_9BACL</name>
<dbReference type="HAMAP" id="MF_01526">
    <property type="entry name" value="UPF0342"/>
    <property type="match status" value="1"/>
</dbReference>
<accession>A0A134A0U1</accession>
<evidence type="ECO:0000256" key="1">
    <source>
        <dbReference type="HAMAP-Rule" id="MF_01526"/>
    </source>
</evidence>
<sequence length="117" mass="13702">MVNIYDKANEFERALRESDEYKASLAASEELYADEEANALYTEFVSKQKDLMEAAQAGNEPTEEELSVFEEIQQKLLENAKFLEFVQTQQKLQFLIEDLNKIMYKPLDELFEKYGNK</sequence>
<dbReference type="AlphaFoldDB" id="A0A134A0U1"/>
<comment type="caution">
    <text evidence="2">The sequence shown here is derived from an EMBL/GenBank/DDBJ whole genome shotgun (WGS) entry which is preliminary data.</text>
</comment>
<dbReference type="SUPFAM" id="SSF158622">
    <property type="entry name" value="YheA/YmcA-like"/>
    <property type="match status" value="1"/>
</dbReference>
<dbReference type="RefSeq" id="WP_060913874.1">
    <property type="nucleotide sequence ID" value="NZ_KQ959943.1"/>
</dbReference>
<proteinExistence type="inferred from homology"/>
<organism evidence="2 3">
    <name type="scientific">Gemella haemolysans</name>
    <dbReference type="NCBI Taxonomy" id="1379"/>
    <lineage>
        <taxon>Bacteria</taxon>
        <taxon>Bacillati</taxon>
        <taxon>Bacillota</taxon>
        <taxon>Bacilli</taxon>
        <taxon>Bacillales</taxon>
        <taxon>Gemellaceae</taxon>
        <taxon>Gemella</taxon>
    </lineage>
</organism>
<gene>
    <name evidence="2" type="ORF">HMPREF3186_00628</name>
</gene>
<dbReference type="OrthoDB" id="9811402at2"/>
<comment type="similarity">
    <text evidence="1">Belongs to the UPF0342 family.</text>
</comment>
<dbReference type="PATRIC" id="fig|1379.3.peg.612"/>
<dbReference type="Pfam" id="PF06133">
    <property type="entry name" value="Com_YlbF"/>
    <property type="match status" value="1"/>
</dbReference>